<dbReference type="Gene3D" id="3.10.520.10">
    <property type="entry name" value="ApbE-like domains"/>
    <property type="match status" value="1"/>
</dbReference>
<sequence>MKIVKKITSLILSVFLISGCQQNQEFNRDIYAMDTYINVSIYANNDSLLEEVENKIYELENLLSITKTSSDIYKINNRTTSNVTVDMETASLISDALTIAKETNGAFDSTIYPALTTWGFTTDNYHIASEEELNNLKNIIGYNKVNIQKNVISLPTGMQIDLGGIAKGYTSDLIIDYLKGHDIDSALINIGGNVQTLGRNNNGELWKIGIYSPVIESDFGIVNIEDKAVITSGLYERYFVGEDGNTYGHILDPNTLLPVNNDLLSVTVVCDDGKLGDALSTALFVMGKDEAYKYWQSRNDFEAIFLTKDNQAFITEGLSDSFELTDSSKDMKLEVMKR</sequence>
<dbReference type="RefSeq" id="WP_087253805.1">
    <property type="nucleotide sequence ID" value="NZ_CALURN010000003.1"/>
</dbReference>
<comment type="function">
    <text evidence="12">Flavin transferase that catalyzes the transfer of the FMN moiety of FAD and its covalent binding to the hydroxyl group of a threonine residue in a target flavoprotein.</text>
</comment>
<dbReference type="EC" id="2.7.1.180" evidence="1 10"/>
<evidence type="ECO:0000256" key="6">
    <source>
        <dbReference type="ARBA" id="ARBA00022827"/>
    </source>
</evidence>
<keyword evidence="5 10" id="KW-0479">Metal-binding</keyword>
<feature type="binding site" evidence="11">
    <location>
        <position position="281"/>
    </location>
    <ligand>
        <name>Mg(2+)</name>
        <dbReference type="ChEBI" id="CHEBI:18420"/>
    </ligand>
</feature>
<keyword evidence="6 10" id="KW-0274">FAD</keyword>
<organism evidence="13 14">
    <name type="scientific">Thomasclavelia spiroformis</name>
    <dbReference type="NCBI Taxonomy" id="29348"/>
    <lineage>
        <taxon>Bacteria</taxon>
        <taxon>Bacillati</taxon>
        <taxon>Bacillota</taxon>
        <taxon>Erysipelotrichia</taxon>
        <taxon>Erysipelotrichales</taxon>
        <taxon>Coprobacillaceae</taxon>
        <taxon>Thomasclavelia</taxon>
    </lineage>
</organism>
<dbReference type="PIRSF" id="PIRSF006268">
    <property type="entry name" value="ApbE"/>
    <property type="match status" value="1"/>
</dbReference>
<evidence type="ECO:0000313" key="14">
    <source>
        <dbReference type="Proteomes" id="UP000196258"/>
    </source>
</evidence>
<comment type="caution">
    <text evidence="13">The sequence shown here is derived from an EMBL/GenBank/DDBJ whole genome shotgun (WGS) entry which is preliminary data.</text>
</comment>
<comment type="catalytic activity">
    <reaction evidence="9 10 12">
        <text>L-threonyl-[protein] + FAD = FMN-L-threonyl-[protein] + AMP + H(+)</text>
        <dbReference type="Rhea" id="RHEA:36847"/>
        <dbReference type="Rhea" id="RHEA-COMP:11060"/>
        <dbReference type="Rhea" id="RHEA-COMP:11061"/>
        <dbReference type="ChEBI" id="CHEBI:15378"/>
        <dbReference type="ChEBI" id="CHEBI:30013"/>
        <dbReference type="ChEBI" id="CHEBI:57692"/>
        <dbReference type="ChEBI" id="CHEBI:74257"/>
        <dbReference type="ChEBI" id="CHEBI:456215"/>
        <dbReference type="EC" id="2.7.1.180"/>
    </reaction>
</comment>
<dbReference type="AlphaFoldDB" id="A0A1Y4QMC3"/>
<dbReference type="Pfam" id="PF02424">
    <property type="entry name" value="ApbE"/>
    <property type="match status" value="1"/>
</dbReference>
<accession>A0A1Y4QMC3</accession>
<proteinExistence type="inferred from homology"/>
<evidence type="ECO:0000256" key="1">
    <source>
        <dbReference type="ARBA" id="ARBA00011955"/>
    </source>
</evidence>
<dbReference type="GO" id="GO:0005886">
    <property type="term" value="C:plasma membrane"/>
    <property type="evidence" value="ECO:0007669"/>
    <property type="project" value="UniProtKB-SubCell"/>
</dbReference>
<evidence type="ECO:0000256" key="2">
    <source>
        <dbReference type="ARBA" id="ARBA00016337"/>
    </source>
</evidence>
<evidence type="ECO:0000256" key="3">
    <source>
        <dbReference type="ARBA" id="ARBA00022630"/>
    </source>
</evidence>
<keyword evidence="12" id="KW-0997">Cell inner membrane</keyword>
<comment type="cofactor">
    <cofactor evidence="11">
        <name>Mg(2+)</name>
        <dbReference type="ChEBI" id="CHEBI:18420"/>
    </cofactor>
    <cofactor evidence="11">
        <name>Mn(2+)</name>
        <dbReference type="ChEBI" id="CHEBI:29035"/>
    </cofactor>
    <text evidence="11">Magnesium. Can also use manganese.</text>
</comment>
<keyword evidence="4 10" id="KW-0808">Transferase</keyword>
<dbReference type="InterPro" id="IPR024932">
    <property type="entry name" value="ApbE"/>
</dbReference>
<evidence type="ECO:0000256" key="11">
    <source>
        <dbReference type="PIRSR" id="PIRSR006268-2"/>
    </source>
</evidence>
<keyword evidence="12" id="KW-1003">Cell membrane</keyword>
<evidence type="ECO:0000256" key="8">
    <source>
        <dbReference type="ARBA" id="ARBA00031306"/>
    </source>
</evidence>
<gene>
    <name evidence="13" type="ORF">B5E91_00640</name>
</gene>
<dbReference type="InterPro" id="IPR003374">
    <property type="entry name" value="ApbE-like_sf"/>
</dbReference>
<dbReference type="PANTHER" id="PTHR30040">
    <property type="entry name" value="THIAMINE BIOSYNTHESIS LIPOPROTEIN APBE"/>
    <property type="match status" value="1"/>
</dbReference>
<dbReference type="PANTHER" id="PTHR30040:SF2">
    <property type="entry name" value="FAD:PROTEIN FMN TRANSFERASE"/>
    <property type="match status" value="1"/>
</dbReference>
<evidence type="ECO:0000256" key="9">
    <source>
        <dbReference type="ARBA" id="ARBA00048540"/>
    </source>
</evidence>
<dbReference type="Proteomes" id="UP000196258">
    <property type="component" value="Unassembled WGS sequence"/>
</dbReference>
<feature type="binding site" evidence="11">
    <location>
        <position position="164"/>
    </location>
    <ligand>
        <name>Mg(2+)</name>
        <dbReference type="ChEBI" id="CHEBI:18420"/>
    </ligand>
</feature>
<keyword evidence="7 10" id="KW-0460">Magnesium</keyword>
<dbReference type="SUPFAM" id="SSF143631">
    <property type="entry name" value="ApbE-like"/>
    <property type="match status" value="1"/>
</dbReference>
<protein>
    <recommendedName>
        <fullName evidence="2 10">FAD:protein FMN transferase</fullName>
        <ecNumber evidence="1 10">2.7.1.180</ecNumber>
    </recommendedName>
    <alternativeName>
        <fullName evidence="8 10">Flavin transferase</fullName>
    </alternativeName>
</protein>
<comment type="similarity">
    <text evidence="10 12">Belongs to the ApbE family.</text>
</comment>
<dbReference type="GO" id="GO:0016740">
    <property type="term" value="F:transferase activity"/>
    <property type="evidence" value="ECO:0007669"/>
    <property type="project" value="UniProtKB-UniRule"/>
</dbReference>
<reference evidence="14" key="1">
    <citation type="submission" date="2017-04" db="EMBL/GenBank/DDBJ databases">
        <title>Function of individual gut microbiota members based on whole genome sequencing of pure cultures obtained from chicken caecum.</title>
        <authorList>
            <person name="Medvecky M."/>
            <person name="Cejkova D."/>
            <person name="Polansky O."/>
            <person name="Karasova D."/>
            <person name="Kubasova T."/>
            <person name="Cizek A."/>
            <person name="Rychlik I."/>
        </authorList>
    </citation>
    <scope>NUCLEOTIDE SEQUENCE [LARGE SCALE GENOMIC DNA]</scope>
    <source>
        <strain evidence="14">An149</strain>
    </source>
</reference>
<dbReference type="EMBL" id="NFLB01000001">
    <property type="protein sequence ID" value="OUQ06465.1"/>
    <property type="molecule type" value="Genomic_DNA"/>
</dbReference>
<evidence type="ECO:0000256" key="7">
    <source>
        <dbReference type="ARBA" id="ARBA00022842"/>
    </source>
</evidence>
<evidence type="ECO:0000256" key="10">
    <source>
        <dbReference type="PIRNR" id="PIRNR006268"/>
    </source>
</evidence>
<evidence type="ECO:0000256" key="5">
    <source>
        <dbReference type="ARBA" id="ARBA00022723"/>
    </source>
</evidence>
<comment type="subcellular location">
    <subcellularLocation>
        <location evidence="12">Cell inner membrane</location>
        <topology evidence="12">Lipid-anchor</topology>
        <orientation evidence="12">Periplasmic side</orientation>
    </subcellularLocation>
</comment>
<keyword evidence="3 10" id="KW-0285">Flavoprotein</keyword>
<evidence type="ECO:0000256" key="12">
    <source>
        <dbReference type="RuleBase" id="RU363002"/>
    </source>
</evidence>
<dbReference type="PROSITE" id="PS51257">
    <property type="entry name" value="PROKAR_LIPOPROTEIN"/>
    <property type="match status" value="1"/>
</dbReference>
<dbReference type="GO" id="GO:0046872">
    <property type="term" value="F:metal ion binding"/>
    <property type="evidence" value="ECO:0007669"/>
    <property type="project" value="UniProtKB-UniRule"/>
</dbReference>
<evidence type="ECO:0000256" key="4">
    <source>
        <dbReference type="ARBA" id="ARBA00022679"/>
    </source>
</evidence>
<keyword evidence="12" id="KW-0472">Membrane</keyword>
<evidence type="ECO:0000313" key="13">
    <source>
        <dbReference type="EMBL" id="OUQ06465.1"/>
    </source>
</evidence>
<name>A0A1Y4QMC3_9FIRM</name>
<feature type="binding site" evidence="11">
    <location>
        <position position="277"/>
    </location>
    <ligand>
        <name>Mg(2+)</name>
        <dbReference type="ChEBI" id="CHEBI:18420"/>
    </ligand>
</feature>
<keyword evidence="12" id="KW-0449">Lipoprotein</keyword>